<dbReference type="VEuPathDB" id="ToxoDB:EPH_0044800"/>
<sequence>MDGGCSSNSNEPDATREAVNPSNGNNCKTDHHTNSSATDSHSSTNKKCGCCKDSSGICNDSNCNSSNNNKNIEGSSTEVLGAGAARRRSCSPSSASDDVIVISPPTRGTASGSALTAVPAYLRSRRRRPSSSSSSSSSSKGKGSSSKTAGRPRRRPALTGRLHGWESSSNTSRSRSRRAGAAAGLTTLGVAAASTAEEAEDAAAAEAEAAAEAALEEEEIVAGGGAALGDGTARSVLAIPKSAAEAEDTFLRQERLIQERAINQSVWLFISCSPEEPFHSLGEAQVACQHSFYVIVSLWTWRSNGRPRRSRSPGYWTHDRFALRSPSPQRQRPQGEMWDTRLGQWKSRAGGIYIPPTPEEVQAAEEMQRTLRVQHRQLRSTSAVSGGLSPQRKRSPSLQVRRERGSPVYE</sequence>
<gene>
    <name evidence="2" type="ORF">EPH_0044800</name>
</gene>
<evidence type="ECO:0000313" key="3">
    <source>
        <dbReference type="Proteomes" id="UP000018201"/>
    </source>
</evidence>
<proteinExistence type="predicted"/>
<feature type="compositionally biased region" description="Basic and acidic residues" evidence="1">
    <location>
        <begin position="400"/>
        <end position="410"/>
    </location>
</feature>
<feature type="region of interest" description="Disordered" evidence="1">
    <location>
        <begin position="376"/>
        <end position="410"/>
    </location>
</feature>
<feature type="compositionally biased region" description="Polar residues" evidence="1">
    <location>
        <begin position="1"/>
        <end position="12"/>
    </location>
</feature>
<feature type="compositionally biased region" description="Low complexity" evidence="1">
    <location>
        <begin position="130"/>
        <end position="147"/>
    </location>
</feature>
<feature type="region of interest" description="Disordered" evidence="1">
    <location>
        <begin position="1"/>
        <end position="47"/>
    </location>
</feature>
<dbReference type="AlphaFoldDB" id="U6GYU6"/>
<feature type="region of interest" description="Disordered" evidence="1">
    <location>
        <begin position="63"/>
        <end position="181"/>
    </location>
</feature>
<dbReference type="OrthoDB" id="445277at2759"/>
<reference evidence="2" key="1">
    <citation type="submission" date="2013-10" db="EMBL/GenBank/DDBJ databases">
        <title>Genomic analysis of the causative agents of coccidiosis in chickens.</title>
        <authorList>
            <person name="Reid A.J."/>
            <person name="Blake D."/>
            <person name="Billington K."/>
            <person name="Browne H."/>
            <person name="Dunn M."/>
            <person name="Hung S."/>
            <person name="Kawahara F."/>
            <person name="Miranda-Saavedra D."/>
            <person name="Mourier T."/>
            <person name="Nagra H."/>
            <person name="Otto T.D."/>
            <person name="Rawlings N."/>
            <person name="Sanchez A."/>
            <person name="Sanders M."/>
            <person name="Subramaniam C."/>
            <person name="Tay Y."/>
            <person name="Dear P."/>
            <person name="Doerig C."/>
            <person name="Gruber A."/>
            <person name="Parkinson J."/>
            <person name="Shirley M."/>
            <person name="Wan K.L."/>
            <person name="Berriman M."/>
            <person name="Tomley F."/>
            <person name="Pain A."/>
        </authorList>
    </citation>
    <scope>NUCLEOTIDE SEQUENCE [LARGE SCALE GENOMIC DNA]</scope>
    <source>
        <strain evidence="2">Houghton</strain>
    </source>
</reference>
<evidence type="ECO:0000313" key="2">
    <source>
        <dbReference type="EMBL" id="CDI84398.1"/>
    </source>
</evidence>
<feature type="compositionally biased region" description="Polar residues" evidence="1">
    <location>
        <begin position="34"/>
        <end position="46"/>
    </location>
</feature>
<dbReference type="Proteomes" id="UP000018201">
    <property type="component" value="Unassembled WGS sequence"/>
</dbReference>
<evidence type="ECO:0000256" key="1">
    <source>
        <dbReference type="SAM" id="MobiDB-lite"/>
    </source>
</evidence>
<dbReference type="EMBL" id="HG692750">
    <property type="protein sequence ID" value="CDI84398.1"/>
    <property type="molecule type" value="Genomic_DNA"/>
</dbReference>
<accession>U6GYU6</accession>
<keyword evidence="3" id="KW-1185">Reference proteome</keyword>
<feature type="compositionally biased region" description="Low complexity" evidence="1">
    <location>
        <begin position="63"/>
        <end position="76"/>
    </location>
</feature>
<protein>
    <submittedName>
        <fullName evidence="2">Uncharacterized protein</fullName>
    </submittedName>
</protein>
<feature type="region of interest" description="Disordered" evidence="1">
    <location>
        <begin position="304"/>
        <end position="337"/>
    </location>
</feature>
<reference evidence="2" key="2">
    <citation type="submission" date="2013-10" db="EMBL/GenBank/DDBJ databases">
        <authorList>
            <person name="Aslett M."/>
        </authorList>
    </citation>
    <scope>NUCLEOTIDE SEQUENCE [LARGE SCALE GENOMIC DNA]</scope>
    <source>
        <strain evidence="2">Houghton</strain>
    </source>
</reference>
<organism evidence="2 3">
    <name type="scientific">Eimeria praecox</name>
    <dbReference type="NCBI Taxonomy" id="51316"/>
    <lineage>
        <taxon>Eukaryota</taxon>
        <taxon>Sar</taxon>
        <taxon>Alveolata</taxon>
        <taxon>Apicomplexa</taxon>
        <taxon>Conoidasida</taxon>
        <taxon>Coccidia</taxon>
        <taxon>Eucoccidiorida</taxon>
        <taxon>Eimeriorina</taxon>
        <taxon>Eimeriidae</taxon>
        <taxon>Eimeria</taxon>
    </lineage>
</organism>
<name>U6GYU6_9EIME</name>
<feature type="compositionally biased region" description="Low complexity" evidence="1">
    <location>
        <begin position="167"/>
        <end position="181"/>
    </location>
</feature>